<dbReference type="Gene3D" id="1.20.1510.10">
    <property type="entry name" value="Cation efflux protein transmembrane domain"/>
    <property type="match status" value="1"/>
</dbReference>
<keyword evidence="10" id="KW-1185">Reference proteome</keyword>
<dbReference type="InterPro" id="IPR058533">
    <property type="entry name" value="Cation_efflux_TM"/>
</dbReference>
<dbReference type="GO" id="GO:0030003">
    <property type="term" value="P:intracellular monoatomic cation homeostasis"/>
    <property type="evidence" value="ECO:0007669"/>
    <property type="project" value="UniProtKB-ARBA"/>
</dbReference>
<dbReference type="PANTHER" id="PTHR43840">
    <property type="entry name" value="MITOCHONDRIAL METAL TRANSPORTER 1-RELATED"/>
    <property type="match status" value="1"/>
</dbReference>
<dbReference type="Pfam" id="PF01545">
    <property type="entry name" value="Cation_efflux"/>
    <property type="match status" value="1"/>
</dbReference>
<dbReference type="SUPFAM" id="SSF160240">
    <property type="entry name" value="Cation efflux protein cytoplasmic domain-like"/>
    <property type="match status" value="1"/>
</dbReference>
<feature type="domain" description="Cation efflux protein transmembrane" evidence="7">
    <location>
        <begin position="137"/>
        <end position="328"/>
    </location>
</feature>
<dbReference type="EMBL" id="MVBO01000020">
    <property type="protein sequence ID" value="OZJ05198.1"/>
    <property type="molecule type" value="Genomic_DNA"/>
</dbReference>
<organism evidence="9 10">
    <name type="scientific">Bifiguratus adelaidae</name>
    <dbReference type="NCBI Taxonomy" id="1938954"/>
    <lineage>
        <taxon>Eukaryota</taxon>
        <taxon>Fungi</taxon>
        <taxon>Fungi incertae sedis</taxon>
        <taxon>Mucoromycota</taxon>
        <taxon>Mucoromycotina</taxon>
        <taxon>Endogonomycetes</taxon>
        <taxon>Endogonales</taxon>
        <taxon>Endogonales incertae sedis</taxon>
        <taxon>Bifiguratus</taxon>
    </lineage>
</organism>
<evidence type="ECO:0000256" key="6">
    <source>
        <dbReference type="SAM" id="Phobius"/>
    </source>
</evidence>
<protein>
    <submittedName>
        <fullName evidence="9">Uncharacterized protein</fullName>
    </submittedName>
</protein>
<dbReference type="Gene3D" id="3.30.70.1350">
    <property type="entry name" value="Cation efflux protein, cytoplasmic domain"/>
    <property type="match status" value="1"/>
</dbReference>
<reference evidence="9 10" key="1">
    <citation type="journal article" date="2017" name="Mycologia">
        <title>Bifiguratus adelaidae, gen. et sp. nov., a new member of Mucoromycotina in endophytic and soil-dwelling habitats.</title>
        <authorList>
            <person name="Torres-Cruz T.J."/>
            <person name="Billingsley Tobias T.L."/>
            <person name="Almatruk M."/>
            <person name="Hesse C."/>
            <person name="Kuske C.R."/>
            <person name="Desiro A."/>
            <person name="Benucci G.M."/>
            <person name="Bonito G."/>
            <person name="Stajich J.E."/>
            <person name="Dunlap C."/>
            <person name="Arnold A.E."/>
            <person name="Porras-Alfaro A."/>
        </authorList>
    </citation>
    <scope>NUCLEOTIDE SEQUENCE [LARGE SCALE GENOMIC DNA]</scope>
    <source>
        <strain evidence="9 10">AZ0501</strain>
    </source>
</reference>
<gene>
    <name evidence="9" type="ORF">BZG36_02440</name>
</gene>
<dbReference type="SUPFAM" id="SSF161111">
    <property type="entry name" value="Cation efflux protein transmembrane domain-like"/>
    <property type="match status" value="1"/>
</dbReference>
<proteinExistence type="predicted"/>
<dbReference type="InterPro" id="IPR027469">
    <property type="entry name" value="Cation_efflux_TMD_sf"/>
</dbReference>
<sequence length="431" mass="48067">MAWIRRQSSIEIPPGRSFYYARKSPEELASLKNKGLRAFYEKQNELIDAYQDIDNIIRDLQASGANGHRTDVNASPGPTDMLASTVEHPIASQAVTASPTPVMPDLESGLTEHTPLLTKAADDKKTSRKTIALAINLSFIINFLMLVSKIFVAVVSGSVSILASAFESFLDFFSNAIIFFTIRVIKKQDLYSYPVGKARMEPLGILVFAVITATSFTQVLITSIQRLLGAEDEVEVDLSTLSLILLAINLLAKLCLWIWCRSIKGSSSVRALAQDHENDVVFNGVGFFFPIIATYAHVWQIDPIGGILLSVYIIYEWIQLLLDNIRRLSGQVASTEDLKKITYMAYRFSPLIQCLDTVRAYYVGDRLFVEIDIVMPPKSPLNVAHDVGEALQNAIEKMDNVERAFVHLDYEWTHTAEHQEVVQQVGFGGDM</sequence>
<comment type="caution">
    <text evidence="9">The sequence shown here is derived from an EMBL/GenBank/DDBJ whole genome shotgun (WGS) entry which is preliminary data.</text>
</comment>
<keyword evidence="5 6" id="KW-0472">Membrane</keyword>
<dbReference type="InterPro" id="IPR050291">
    <property type="entry name" value="CDF_Transporter"/>
</dbReference>
<dbReference type="PANTHER" id="PTHR43840:SF4">
    <property type="entry name" value="CDF DIVALENT METAL CATION TRANSPORTER (EUROFUNG)"/>
    <property type="match status" value="1"/>
</dbReference>
<evidence type="ECO:0000256" key="5">
    <source>
        <dbReference type="ARBA" id="ARBA00023136"/>
    </source>
</evidence>
<feature type="transmembrane region" description="Helical" evidence="6">
    <location>
        <begin position="280"/>
        <end position="298"/>
    </location>
</feature>
<dbReference type="FunFam" id="1.20.1510.10:FF:000005">
    <property type="entry name" value="Putative Cation diffusion facilitator 1"/>
    <property type="match status" value="1"/>
</dbReference>
<feature type="transmembrane region" description="Helical" evidence="6">
    <location>
        <begin position="161"/>
        <end position="182"/>
    </location>
</feature>
<dbReference type="GO" id="GO:0016020">
    <property type="term" value="C:membrane"/>
    <property type="evidence" value="ECO:0007669"/>
    <property type="project" value="UniProtKB-SubCell"/>
</dbReference>
<dbReference type="GO" id="GO:0098771">
    <property type="term" value="P:inorganic ion homeostasis"/>
    <property type="evidence" value="ECO:0007669"/>
    <property type="project" value="UniProtKB-ARBA"/>
</dbReference>
<evidence type="ECO:0000313" key="10">
    <source>
        <dbReference type="Proteomes" id="UP000242875"/>
    </source>
</evidence>
<evidence type="ECO:0000256" key="3">
    <source>
        <dbReference type="ARBA" id="ARBA00022692"/>
    </source>
</evidence>
<comment type="subcellular location">
    <subcellularLocation>
        <location evidence="1">Membrane</location>
        <topology evidence="1">Multi-pass membrane protein</topology>
    </subcellularLocation>
</comment>
<evidence type="ECO:0000259" key="7">
    <source>
        <dbReference type="Pfam" id="PF01545"/>
    </source>
</evidence>
<dbReference type="GO" id="GO:0008324">
    <property type="term" value="F:monoatomic cation transmembrane transporter activity"/>
    <property type="evidence" value="ECO:0007669"/>
    <property type="project" value="InterPro"/>
</dbReference>
<dbReference type="OrthoDB" id="78296at2759"/>
<dbReference type="AlphaFoldDB" id="A0A261Y3Q4"/>
<dbReference type="Proteomes" id="UP000242875">
    <property type="component" value="Unassembled WGS sequence"/>
</dbReference>
<dbReference type="InterPro" id="IPR002524">
    <property type="entry name" value="Cation_efflux"/>
</dbReference>
<dbReference type="NCBIfam" id="TIGR01297">
    <property type="entry name" value="CDF"/>
    <property type="match status" value="1"/>
</dbReference>
<evidence type="ECO:0000256" key="4">
    <source>
        <dbReference type="ARBA" id="ARBA00022989"/>
    </source>
</evidence>
<dbReference type="InterPro" id="IPR027470">
    <property type="entry name" value="Cation_efflux_CTD"/>
</dbReference>
<evidence type="ECO:0000313" key="9">
    <source>
        <dbReference type="EMBL" id="OZJ05198.1"/>
    </source>
</evidence>
<name>A0A261Y3Q4_9FUNG</name>
<feature type="transmembrane region" description="Helical" evidence="6">
    <location>
        <begin position="304"/>
        <end position="322"/>
    </location>
</feature>
<dbReference type="InterPro" id="IPR036837">
    <property type="entry name" value="Cation_efflux_CTD_sf"/>
</dbReference>
<evidence type="ECO:0000259" key="8">
    <source>
        <dbReference type="Pfam" id="PF16916"/>
    </source>
</evidence>
<accession>A0A261Y3Q4</accession>
<feature type="transmembrane region" description="Helical" evidence="6">
    <location>
        <begin position="241"/>
        <end position="259"/>
    </location>
</feature>
<feature type="transmembrane region" description="Helical" evidence="6">
    <location>
        <begin position="203"/>
        <end position="221"/>
    </location>
</feature>
<dbReference type="Pfam" id="PF16916">
    <property type="entry name" value="ZT_dimer"/>
    <property type="match status" value="1"/>
</dbReference>
<evidence type="ECO:0000256" key="2">
    <source>
        <dbReference type="ARBA" id="ARBA00022448"/>
    </source>
</evidence>
<keyword evidence="4 6" id="KW-1133">Transmembrane helix</keyword>
<feature type="domain" description="Cation efflux protein cytoplasmic" evidence="8">
    <location>
        <begin position="335"/>
        <end position="409"/>
    </location>
</feature>
<feature type="transmembrane region" description="Helical" evidence="6">
    <location>
        <begin position="133"/>
        <end position="155"/>
    </location>
</feature>
<keyword evidence="2" id="KW-0813">Transport</keyword>
<keyword evidence="3 6" id="KW-0812">Transmembrane</keyword>
<evidence type="ECO:0000256" key="1">
    <source>
        <dbReference type="ARBA" id="ARBA00004141"/>
    </source>
</evidence>